<gene>
    <name evidence="4" type="ORF">SAMN04515671_1838</name>
</gene>
<evidence type="ECO:0000313" key="5">
    <source>
        <dbReference type="Proteomes" id="UP000198741"/>
    </source>
</evidence>
<proteinExistence type="predicted"/>
<feature type="transmembrane region" description="Helical" evidence="1">
    <location>
        <begin position="63"/>
        <end position="82"/>
    </location>
</feature>
<sequence>MRSVGRRWWTLVLAAGLLLVAVFFVLPGGAPQDWMYSVIGAASTIVVLIGIRVHRPTSRRGWLLIAAANGCFVAGDLVLNFYDLTGRPLPFPSSADIFYLGGYPLLFAGVFLIGRVSSTSWSRNSWIDAAIVCVGTMGLTWQFLMGPSYWDGRAGLGSGGSHVLGKLVTMLYPIMDVGVLTLVAGSVMIGAARTSDRILVAAVTFMLMADFGYDVQLLHGGSSTPGPVDAGFLLNYVLLATAAAHPSVGQPQRTPRREGHRWRWLPLVVGAIFLSPGLTLAGDTFGLPLDVPVLATTSLVVLVLIALRVSWLFGQVQRQNELLREREKSLRGALAAGRMLEDDLRHRVLHDSLTGLANRGLLEDRVEQALSGSTACRPVAVCVCDLDNFKAVNDSLGHAAGDQLMIVLAKRLSGMMRGMATVGRLDGDEFAVLLEDDEAADSATVMSERILALVRQPIRLGDQEVRVTVSVGVAVAAEGTTAAQLLSEADAAMYEAKAAGKDRVAVFQAFMRSRLVEKMRLINCFPESMRRGEFFLEYQPQVALASGQLEGFEALVRWRHPTLGLIGPDRFIPLAEETRLIVPLGRWVLRTACFQAARWPAGDSQLSVSVNISGWQLQDEGFVDSVTEIIAASGLRPDRLVIEITESVLLTNPTLTATVLGELKALGIRVAIDDFGTGYSSLSQLRQLPVDVIKIDKSFIDPLVDPSSEGAAIVAMILRLGVDLKLATTAEGIEHQSQWDVLVGLGCSTAQGYLISVPLGAAATERFIAARLRVRPELAAGVRAGR</sequence>
<dbReference type="PROSITE" id="PS50883">
    <property type="entry name" value="EAL"/>
    <property type="match status" value="1"/>
</dbReference>
<evidence type="ECO:0000259" key="3">
    <source>
        <dbReference type="PROSITE" id="PS50887"/>
    </source>
</evidence>
<feature type="transmembrane region" description="Helical" evidence="1">
    <location>
        <begin position="261"/>
        <end position="281"/>
    </location>
</feature>
<keyword evidence="5" id="KW-1185">Reference proteome</keyword>
<dbReference type="InterPro" id="IPR000160">
    <property type="entry name" value="GGDEF_dom"/>
</dbReference>
<keyword evidence="1" id="KW-0812">Transmembrane</keyword>
<dbReference type="AlphaFoldDB" id="A0A1H0LWY6"/>
<dbReference type="CDD" id="cd01948">
    <property type="entry name" value="EAL"/>
    <property type="match status" value="1"/>
</dbReference>
<feature type="transmembrane region" description="Helical" evidence="1">
    <location>
        <begin position="34"/>
        <end position="51"/>
    </location>
</feature>
<dbReference type="PROSITE" id="PS50887">
    <property type="entry name" value="GGDEF"/>
    <property type="match status" value="1"/>
</dbReference>
<dbReference type="SMART" id="SM00052">
    <property type="entry name" value="EAL"/>
    <property type="match status" value="1"/>
</dbReference>
<keyword evidence="1" id="KW-0472">Membrane</keyword>
<feature type="domain" description="GGDEF" evidence="3">
    <location>
        <begin position="377"/>
        <end position="509"/>
    </location>
</feature>
<feature type="transmembrane region" description="Helical" evidence="1">
    <location>
        <begin position="230"/>
        <end position="249"/>
    </location>
</feature>
<dbReference type="PANTHER" id="PTHR44757:SF2">
    <property type="entry name" value="BIOFILM ARCHITECTURE MAINTENANCE PROTEIN MBAA"/>
    <property type="match status" value="1"/>
</dbReference>
<dbReference type="Pfam" id="PF00990">
    <property type="entry name" value="GGDEF"/>
    <property type="match status" value="1"/>
</dbReference>
<dbReference type="Pfam" id="PF00563">
    <property type="entry name" value="EAL"/>
    <property type="match status" value="1"/>
</dbReference>
<dbReference type="InterPro" id="IPR052155">
    <property type="entry name" value="Biofilm_reg_signaling"/>
</dbReference>
<name>A0A1H0LWY6_9ACTN</name>
<dbReference type="Proteomes" id="UP000198741">
    <property type="component" value="Chromosome I"/>
</dbReference>
<dbReference type="STRING" id="1090615.SAMN04515671_1838"/>
<dbReference type="Gene3D" id="3.30.70.270">
    <property type="match status" value="1"/>
</dbReference>
<dbReference type="CDD" id="cd01949">
    <property type="entry name" value="GGDEF"/>
    <property type="match status" value="1"/>
</dbReference>
<dbReference type="InterPro" id="IPR043128">
    <property type="entry name" value="Rev_trsase/Diguanyl_cyclase"/>
</dbReference>
<accession>A0A1H0LWY6</accession>
<dbReference type="InterPro" id="IPR001633">
    <property type="entry name" value="EAL_dom"/>
</dbReference>
<dbReference type="EMBL" id="LT629710">
    <property type="protein sequence ID" value="SDO72667.1"/>
    <property type="molecule type" value="Genomic_DNA"/>
</dbReference>
<keyword evidence="1" id="KW-1133">Transmembrane helix</keyword>
<evidence type="ECO:0000256" key="1">
    <source>
        <dbReference type="SAM" id="Phobius"/>
    </source>
</evidence>
<dbReference type="NCBIfam" id="TIGR00254">
    <property type="entry name" value="GGDEF"/>
    <property type="match status" value="1"/>
</dbReference>
<dbReference type="SMART" id="SM00267">
    <property type="entry name" value="GGDEF"/>
    <property type="match status" value="1"/>
</dbReference>
<dbReference type="InterPro" id="IPR035919">
    <property type="entry name" value="EAL_sf"/>
</dbReference>
<feature type="transmembrane region" description="Helical" evidence="1">
    <location>
        <begin position="293"/>
        <end position="314"/>
    </location>
</feature>
<feature type="transmembrane region" description="Helical" evidence="1">
    <location>
        <begin position="198"/>
        <end position="218"/>
    </location>
</feature>
<feature type="domain" description="EAL" evidence="2">
    <location>
        <begin position="518"/>
        <end position="772"/>
    </location>
</feature>
<dbReference type="SUPFAM" id="SSF55073">
    <property type="entry name" value="Nucleotide cyclase"/>
    <property type="match status" value="1"/>
</dbReference>
<dbReference type="Gene3D" id="3.20.20.450">
    <property type="entry name" value="EAL domain"/>
    <property type="match status" value="1"/>
</dbReference>
<dbReference type="SUPFAM" id="SSF141868">
    <property type="entry name" value="EAL domain-like"/>
    <property type="match status" value="1"/>
</dbReference>
<feature type="transmembrane region" description="Helical" evidence="1">
    <location>
        <begin position="170"/>
        <end position="191"/>
    </location>
</feature>
<feature type="transmembrane region" description="Helical" evidence="1">
    <location>
        <begin position="97"/>
        <end position="114"/>
    </location>
</feature>
<feature type="transmembrane region" description="Helical" evidence="1">
    <location>
        <begin position="7"/>
        <end position="28"/>
    </location>
</feature>
<dbReference type="InterPro" id="IPR029787">
    <property type="entry name" value="Nucleotide_cyclase"/>
</dbReference>
<dbReference type="PANTHER" id="PTHR44757">
    <property type="entry name" value="DIGUANYLATE CYCLASE DGCP"/>
    <property type="match status" value="1"/>
</dbReference>
<protein>
    <submittedName>
        <fullName evidence="4">Diguanylate cyclase (GGDEF) domain-containing protein</fullName>
    </submittedName>
</protein>
<organism evidence="4 5">
    <name type="scientific">Nakamurella panacisegetis</name>
    <dbReference type="NCBI Taxonomy" id="1090615"/>
    <lineage>
        <taxon>Bacteria</taxon>
        <taxon>Bacillati</taxon>
        <taxon>Actinomycetota</taxon>
        <taxon>Actinomycetes</taxon>
        <taxon>Nakamurellales</taxon>
        <taxon>Nakamurellaceae</taxon>
        <taxon>Nakamurella</taxon>
    </lineage>
</organism>
<reference evidence="4 5" key="1">
    <citation type="submission" date="2016-10" db="EMBL/GenBank/DDBJ databases">
        <authorList>
            <person name="de Groot N.N."/>
        </authorList>
    </citation>
    <scope>NUCLEOTIDE SEQUENCE [LARGE SCALE GENOMIC DNA]</scope>
    <source>
        <strain evidence="5">P4-7,KCTC 19426,CECT 7604</strain>
    </source>
</reference>
<feature type="transmembrane region" description="Helical" evidence="1">
    <location>
        <begin position="126"/>
        <end position="150"/>
    </location>
</feature>
<evidence type="ECO:0000259" key="2">
    <source>
        <dbReference type="PROSITE" id="PS50883"/>
    </source>
</evidence>
<evidence type="ECO:0000313" key="4">
    <source>
        <dbReference type="EMBL" id="SDO72667.1"/>
    </source>
</evidence>